<dbReference type="Gene3D" id="1.10.10.10">
    <property type="entry name" value="Winged helix-like DNA-binding domain superfamily/Winged helix DNA-binding domain"/>
    <property type="match status" value="1"/>
</dbReference>
<evidence type="ECO:0000256" key="1">
    <source>
        <dbReference type="ARBA" id="ARBA00023015"/>
    </source>
</evidence>
<dbReference type="PANTHER" id="PTHR44846">
    <property type="entry name" value="MANNOSYL-D-GLYCERATE TRANSPORT/METABOLISM SYSTEM REPRESSOR MNGR-RELATED"/>
    <property type="match status" value="1"/>
</dbReference>
<dbReference type="GO" id="GO:0003677">
    <property type="term" value="F:DNA binding"/>
    <property type="evidence" value="ECO:0007669"/>
    <property type="project" value="UniProtKB-KW"/>
</dbReference>
<dbReference type="InterPro" id="IPR000524">
    <property type="entry name" value="Tscrpt_reg_HTH_GntR"/>
</dbReference>
<name>A0A942DZQ7_9HYPH</name>
<dbReference type="Proteomes" id="UP000680348">
    <property type="component" value="Unassembled WGS sequence"/>
</dbReference>
<dbReference type="SMART" id="SM00345">
    <property type="entry name" value="HTH_GNTR"/>
    <property type="match status" value="1"/>
</dbReference>
<feature type="domain" description="HTH gntR-type" evidence="4">
    <location>
        <begin position="10"/>
        <end position="78"/>
    </location>
</feature>
<dbReference type="GO" id="GO:0003700">
    <property type="term" value="F:DNA-binding transcription factor activity"/>
    <property type="evidence" value="ECO:0007669"/>
    <property type="project" value="InterPro"/>
</dbReference>
<dbReference type="InterPro" id="IPR028978">
    <property type="entry name" value="Chorismate_lyase_/UTRA_dom_sf"/>
</dbReference>
<dbReference type="AlphaFoldDB" id="A0A942DZQ7"/>
<protein>
    <submittedName>
        <fullName evidence="5">GntR family transcriptional regulator</fullName>
    </submittedName>
</protein>
<evidence type="ECO:0000313" key="5">
    <source>
        <dbReference type="EMBL" id="MBS3648503.1"/>
    </source>
</evidence>
<accession>A0A942DZQ7</accession>
<gene>
    <name evidence="5" type="ORF">KEU06_07660</name>
</gene>
<dbReference type="Pfam" id="PF07702">
    <property type="entry name" value="UTRA"/>
    <property type="match status" value="1"/>
</dbReference>
<keyword evidence="1" id="KW-0805">Transcription regulation</keyword>
<proteinExistence type="predicted"/>
<comment type="caution">
    <text evidence="5">The sequence shown here is derived from an EMBL/GenBank/DDBJ whole genome shotgun (WGS) entry which is preliminary data.</text>
</comment>
<keyword evidence="2" id="KW-0238">DNA-binding</keyword>
<reference evidence="5" key="1">
    <citation type="submission" date="2021-04" db="EMBL/GenBank/DDBJ databases">
        <title>Pseudaminobacter soli sp. nov., isolated from paddy soil contaminated by heavy metals.</title>
        <authorList>
            <person name="Zhang K."/>
        </authorList>
    </citation>
    <scope>NUCLEOTIDE SEQUENCE</scope>
    <source>
        <strain evidence="5">19-2017</strain>
    </source>
</reference>
<evidence type="ECO:0000259" key="4">
    <source>
        <dbReference type="PROSITE" id="PS50949"/>
    </source>
</evidence>
<dbReference type="Gene3D" id="3.40.1410.10">
    <property type="entry name" value="Chorismate lyase-like"/>
    <property type="match status" value="1"/>
</dbReference>
<dbReference type="Pfam" id="PF00392">
    <property type="entry name" value="GntR"/>
    <property type="match status" value="1"/>
</dbReference>
<dbReference type="PRINTS" id="PR00035">
    <property type="entry name" value="HTHGNTR"/>
</dbReference>
<sequence>MATDLTVEDAPLYQRIARRLEDMIGSGALKHGDRLPSERRIADELGASRMTARQALKSLERRGLVETRVGRGVFVARPLIEKESRTLHGFTAEMQRGGRMVSSVVLDAGIGAADREVARALDITEHTLVHRLVRVRLVDAEPLAVERTEIPVALAPSLLDKTDFSKDSLYRVLRDEYGLVPTEAEETVRADLADPAACSALRISAEAPVLRFTRRTFDGAGCPLEYVRSVYRADSFTMRVRLTLTKAQ</sequence>
<dbReference type="PROSITE" id="PS50949">
    <property type="entry name" value="HTH_GNTR"/>
    <property type="match status" value="1"/>
</dbReference>
<keyword evidence="3" id="KW-0804">Transcription</keyword>
<dbReference type="EMBL" id="JAGWCR010000003">
    <property type="protein sequence ID" value="MBS3648503.1"/>
    <property type="molecule type" value="Genomic_DNA"/>
</dbReference>
<dbReference type="InterPro" id="IPR011663">
    <property type="entry name" value="UTRA"/>
</dbReference>
<dbReference type="InterPro" id="IPR036388">
    <property type="entry name" value="WH-like_DNA-bd_sf"/>
</dbReference>
<dbReference type="SMART" id="SM00866">
    <property type="entry name" value="UTRA"/>
    <property type="match status" value="1"/>
</dbReference>
<dbReference type="SUPFAM" id="SSF64288">
    <property type="entry name" value="Chorismate lyase-like"/>
    <property type="match status" value="1"/>
</dbReference>
<evidence type="ECO:0000313" key="6">
    <source>
        <dbReference type="Proteomes" id="UP000680348"/>
    </source>
</evidence>
<dbReference type="InterPro" id="IPR050679">
    <property type="entry name" value="Bact_HTH_transcr_reg"/>
</dbReference>
<evidence type="ECO:0000256" key="2">
    <source>
        <dbReference type="ARBA" id="ARBA00023125"/>
    </source>
</evidence>
<dbReference type="CDD" id="cd07377">
    <property type="entry name" value="WHTH_GntR"/>
    <property type="match status" value="1"/>
</dbReference>
<dbReference type="InterPro" id="IPR036390">
    <property type="entry name" value="WH_DNA-bd_sf"/>
</dbReference>
<organism evidence="5 6">
    <name type="scientific">Pseudaminobacter soli</name>
    <name type="common">ex Zhang et al. 2022</name>
    <dbReference type="NCBI Taxonomy" id="2831468"/>
    <lineage>
        <taxon>Bacteria</taxon>
        <taxon>Pseudomonadati</taxon>
        <taxon>Pseudomonadota</taxon>
        <taxon>Alphaproteobacteria</taxon>
        <taxon>Hyphomicrobiales</taxon>
        <taxon>Phyllobacteriaceae</taxon>
        <taxon>Pseudaminobacter</taxon>
    </lineage>
</organism>
<dbReference type="SUPFAM" id="SSF46785">
    <property type="entry name" value="Winged helix' DNA-binding domain"/>
    <property type="match status" value="1"/>
</dbReference>
<evidence type="ECO:0000256" key="3">
    <source>
        <dbReference type="ARBA" id="ARBA00023163"/>
    </source>
</evidence>
<keyword evidence="6" id="KW-1185">Reference proteome</keyword>
<dbReference type="RefSeq" id="WP_188254049.1">
    <property type="nucleotide sequence ID" value="NZ_JABVCF010000003.1"/>
</dbReference>